<dbReference type="PROSITE" id="PS00463">
    <property type="entry name" value="ZN2_CY6_FUNGAL_1"/>
    <property type="match status" value="1"/>
</dbReference>
<keyword evidence="7 19" id="KW-1133">Transmembrane helix</keyword>
<name>A0A7H8QU30_TALRU</name>
<feature type="transmembrane region" description="Helical" evidence="19">
    <location>
        <begin position="768"/>
        <end position="787"/>
    </location>
</feature>
<feature type="transmembrane region" description="Helical" evidence="19">
    <location>
        <begin position="845"/>
        <end position="863"/>
    </location>
</feature>
<dbReference type="EMBL" id="CP055899">
    <property type="protein sequence ID" value="QKX57502.1"/>
    <property type="molecule type" value="Genomic_DNA"/>
</dbReference>
<dbReference type="PANTHER" id="PTHR31201:SF1">
    <property type="entry name" value="GLYCEROPHOSPHOCHOLINE ACYLTRANSFERASE 1"/>
    <property type="match status" value="1"/>
</dbReference>
<dbReference type="GO" id="GO:0006656">
    <property type="term" value="P:phosphatidylcholine biosynthetic process"/>
    <property type="evidence" value="ECO:0007669"/>
    <property type="project" value="TreeGrafter"/>
</dbReference>
<evidence type="ECO:0000256" key="17">
    <source>
        <dbReference type="SAM" id="Coils"/>
    </source>
</evidence>
<evidence type="ECO:0000256" key="3">
    <source>
        <dbReference type="ARBA" id="ARBA00019082"/>
    </source>
</evidence>
<feature type="transmembrane region" description="Helical" evidence="19">
    <location>
        <begin position="939"/>
        <end position="958"/>
    </location>
</feature>
<accession>A0A7H8QU30</accession>
<dbReference type="SUPFAM" id="SSF57701">
    <property type="entry name" value="Zn2/Cys6 DNA-binding domain"/>
    <property type="match status" value="1"/>
</dbReference>
<feature type="region of interest" description="Disordered" evidence="18">
    <location>
        <begin position="1"/>
        <end position="21"/>
    </location>
</feature>
<evidence type="ECO:0000256" key="6">
    <source>
        <dbReference type="ARBA" id="ARBA00022692"/>
    </source>
</evidence>
<evidence type="ECO:0000256" key="18">
    <source>
        <dbReference type="SAM" id="MobiDB-lite"/>
    </source>
</evidence>
<keyword evidence="16" id="KW-0012">Acyltransferase</keyword>
<proteinExistence type="inferred from homology"/>
<keyword evidence="12" id="KW-0804">Transcription</keyword>
<gene>
    <name evidence="21" type="ORF">TRUGW13939_04616</name>
</gene>
<feature type="transmembrane region" description="Helical" evidence="19">
    <location>
        <begin position="740"/>
        <end position="762"/>
    </location>
</feature>
<feature type="compositionally biased region" description="Polar residues" evidence="18">
    <location>
        <begin position="1"/>
        <end position="13"/>
    </location>
</feature>
<feature type="region of interest" description="Disordered" evidence="18">
    <location>
        <begin position="1026"/>
        <end position="1050"/>
    </location>
</feature>
<evidence type="ECO:0000256" key="16">
    <source>
        <dbReference type="ARBA" id="ARBA00023315"/>
    </source>
</evidence>
<keyword evidence="8" id="KW-0805">Transcription regulation</keyword>
<dbReference type="RefSeq" id="XP_035343680.1">
    <property type="nucleotide sequence ID" value="XM_035487787.1"/>
</dbReference>
<evidence type="ECO:0000313" key="21">
    <source>
        <dbReference type="EMBL" id="QKX57502.1"/>
    </source>
</evidence>
<keyword evidence="17" id="KW-0175">Coiled coil</keyword>
<evidence type="ECO:0000256" key="10">
    <source>
        <dbReference type="ARBA" id="ARBA00023125"/>
    </source>
</evidence>
<keyword evidence="6 19" id="KW-0812">Transmembrane</keyword>
<feature type="region of interest" description="Disordered" evidence="18">
    <location>
        <begin position="537"/>
        <end position="590"/>
    </location>
</feature>
<dbReference type="PROSITE" id="PS50048">
    <property type="entry name" value="ZN2_CY6_FUNGAL_2"/>
    <property type="match status" value="1"/>
</dbReference>
<dbReference type="GO" id="GO:0008270">
    <property type="term" value="F:zinc ion binding"/>
    <property type="evidence" value="ECO:0007669"/>
    <property type="project" value="InterPro"/>
</dbReference>
<dbReference type="GeneID" id="55992117"/>
<dbReference type="PANTHER" id="PTHR31201">
    <property type="entry name" value="OS01G0585100 PROTEIN"/>
    <property type="match status" value="1"/>
</dbReference>
<organism evidence="21 22">
    <name type="scientific">Talaromyces rugulosus</name>
    <name type="common">Penicillium rugulosum</name>
    <dbReference type="NCBI Taxonomy" id="121627"/>
    <lineage>
        <taxon>Eukaryota</taxon>
        <taxon>Fungi</taxon>
        <taxon>Dikarya</taxon>
        <taxon>Ascomycota</taxon>
        <taxon>Pezizomycotina</taxon>
        <taxon>Eurotiomycetes</taxon>
        <taxon>Eurotiomycetidae</taxon>
        <taxon>Eurotiales</taxon>
        <taxon>Trichocomaceae</taxon>
        <taxon>Talaromyces</taxon>
        <taxon>Talaromyces sect. Islandici</taxon>
    </lineage>
</organism>
<feature type="coiled-coil region" evidence="17">
    <location>
        <begin position="616"/>
        <end position="643"/>
    </location>
</feature>
<dbReference type="GO" id="GO:0003677">
    <property type="term" value="F:DNA binding"/>
    <property type="evidence" value="ECO:0007669"/>
    <property type="project" value="UniProtKB-KW"/>
</dbReference>
<evidence type="ECO:0000256" key="1">
    <source>
        <dbReference type="ARBA" id="ARBA00004141"/>
    </source>
</evidence>
<keyword evidence="9" id="KW-0443">Lipid metabolism</keyword>
<protein>
    <recommendedName>
        <fullName evidence="3">Glycerophosphocholine acyltransferase 1</fullName>
    </recommendedName>
</protein>
<dbReference type="Proteomes" id="UP000509510">
    <property type="component" value="Chromosome II"/>
</dbReference>
<evidence type="ECO:0000256" key="11">
    <source>
        <dbReference type="ARBA" id="ARBA00023136"/>
    </source>
</evidence>
<dbReference type="GO" id="GO:0016746">
    <property type="term" value="F:acyltransferase activity"/>
    <property type="evidence" value="ECO:0007669"/>
    <property type="project" value="UniProtKB-KW"/>
</dbReference>
<comment type="subcellular location">
    <subcellularLocation>
        <location evidence="1">Membrane</location>
        <topology evidence="1">Multi-pass membrane protein</topology>
    </subcellularLocation>
</comment>
<keyword evidence="10" id="KW-0238">DNA-binding</keyword>
<evidence type="ECO:0000313" key="22">
    <source>
        <dbReference type="Proteomes" id="UP000509510"/>
    </source>
</evidence>
<keyword evidence="22" id="KW-1185">Reference proteome</keyword>
<dbReference type="Gene3D" id="4.10.240.10">
    <property type="entry name" value="Zn(2)-C6 fungal-type DNA-binding domain"/>
    <property type="match status" value="1"/>
</dbReference>
<evidence type="ECO:0000256" key="14">
    <source>
        <dbReference type="ARBA" id="ARBA00023242"/>
    </source>
</evidence>
<keyword evidence="15" id="KW-1208">Phospholipid metabolism</keyword>
<dbReference type="Pfam" id="PF00172">
    <property type="entry name" value="Zn_clus"/>
    <property type="match status" value="1"/>
</dbReference>
<evidence type="ECO:0000256" key="2">
    <source>
        <dbReference type="ARBA" id="ARBA00006675"/>
    </source>
</evidence>
<keyword evidence="4" id="KW-0444">Lipid biosynthesis</keyword>
<dbReference type="Pfam" id="PF10998">
    <property type="entry name" value="DUF2838"/>
    <property type="match status" value="1"/>
</dbReference>
<dbReference type="GO" id="GO:0016020">
    <property type="term" value="C:membrane"/>
    <property type="evidence" value="ECO:0007669"/>
    <property type="project" value="UniProtKB-SubCell"/>
</dbReference>
<evidence type="ECO:0000256" key="8">
    <source>
        <dbReference type="ARBA" id="ARBA00023015"/>
    </source>
</evidence>
<feature type="transmembrane region" description="Helical" evidence="19">
    <location>
        <begin position="693"/>
        <end position="710"/>
    </location>
</feature>
<keyword evidence="14" id="KW-0539">Nucleus</keyword>
<dbReference type="AlphaFoldDB" id="A0A7H8QU30"/>
<sequence length="1050" mass="120112">MDGRMQQQPTSASAPRKRRAHRKSRAGCRNCKLRRVKCDETRPACRNCTGLLVTCNYDTSSVAKSGTAYDGDLSFSVSAVKLANYAVVKVFSETVSPQCPQAIDMPQFRPLTKCDIDRLKRWDTRTVFTLGPPEICSSYQLSVRKDAAQYPYLLHAILAMTTMHDRVYQALEYSDDDCSMETQYYHLGRAAALFKERLTKPSIKTADRNAIWTTASLLNHMSSSALKTWDPERSWPLAATPDPHMDWFNMSQGLLTIYQHASPAEPGGLFYDLFKKPRVPGHDILRNKWKQDSREGIDGIPFSFISLCELNVLSNAENNPYHAAVRALIEIWDMEHNKYTAFRFMSFISLLRPEMKDLVQQKDPRALLILAYWYTKMFDLHWWVHQRSVVECTAISAASANHRRSFKHEKHLSTLLVVPPPPAFYHEFWMVKSPGSTSTLCSRRLESTQTKSTTTRCPVEDTAGSAYSAPLPAITETKTRALGSSRRNHETMLTLNRLTSRPYITHARSSRTLLDFQQKEYSRMEDEDVLARIKAASASSEASTAPVSPDLLAVDSDGTPVPTDGSASPTLSPGKLSRSQSFSNSSSYQEDWETFPPLEKLTIFDMFDTFSLSQKIEKWQQTINQQRERVRKQRQKLKSVSDLAKDRVVGQWKKRVPTAEEQLDKYRGRMRTSVDRLNKQWNKSSTVTLREKVSFLCGVMNIFISGYIIGAHPEYFYWWYTLQLFYFMPIRLYSYHKRGYHYFLADLCYFVNLLSMLTIWVFPQSKRLLIGTICLAYGNNAVAIALWRNSMVFHSHDKIVSVFIHIMPPVAFHCITHMTSPEMLKERFPAVYNVKFSAPGAPEHFTLPAMMLWASIPYAVWQLTYHRFITVRRAEKIAAGRPTSYTWLRRSYAKTWIGKIVLGLPSILQEPAFMLVQYLYAVLTMIPCPLWFWYRWASAVFVTVMFMVSIHNGAAYYIDVFGKRFERELEALKRDVSRWQSSPDFTTSPVLTPDTADEGTSMLSDLLDLPPVMAEKAKLEHIPSLDDLTSTTGSQPGAPDVASQLRNRTV</sequence>
<evidence type="ECO:0000256" key="5">
    <source>
        <dbReference type="ARBA" id="ARBA00022679"/>
    </source>
</evidence>
<feature type="domain" description="Zn(2)-C6 fungal-type" evidence="20">
    <location>
        <begin position="27"/>
        <end position="57"/>
    </location>
</feature>
<evidence type="ECO:0000256" key="19">
    <source>
        <dbReference type="SAM" id="Phobius"/>
    </source>
</evidence>
<keyword evidence="13" id="KW-0594">Phospholipid biosynthesis</keyword>
<evidence type="ECO:0000256" key="4">
    <source>
        <dbReference type="ARBA" id="ARBA00022516"/>
    </source>
</evidence>
<reference evidence="22" key="1">
    <citation type="submission" date="2020-06" db="EMBL/GenBank/DDBJ databases">
        <title>A chromosome-scale genome assembly of Talaromyces rugulosus W13939.</title>
        <authorList>
            <person name="Wang B."/>
            <person name="Guo L."/>
            <person name="Ye K."/>
            <person name="Wang L."/>
        </authorList>
    </citation>
    <scope>NUCLEOTIDE SEQUENCE [LARGE SCALE GENOMIC DNA]</scope>
    <source>
        <strain evidence="22">W13939</strain>
    </source>
</reference>
<comment type="similarity">
    <text evidence="2">Belongs to the GPC1 family.</text>
</comment>
<dbReference type="OrthoDB" id="406287at2759"/>
<keyword evidence="11 19" id="KW-0472">Membrane</keyword>
<dbReference type="CDD" id="cd00067">
    <property type="entry name" value="GAL4"/>
    <property type="match status" value="1"/>
</dbReference>
<dbReference type="InterPro" id="IPR021261">
    <property type="entry name" value="GPCAT"/>
</dbReference>
<dbReference type="GO" id="GO:0000981">
    <property type="term" value="F:DNA-binding transcription factor activity, RNA polymerase II-specific"/>
    <property type="evidence" value="ECO:0007669"/>
    <property type="project" value="InterPro"/>
</dbReference>
<feature type="transmembrane region" description="Helical" evidence="19">
    <location>
        <begin position="799"/>
        <end position="819"/>
    </location>
</feature>
<dbReference type="InterPro" id="IPR036864">
    <property type="entry name" value="Zn2-C6_fun-type_DNA-bd_sf"/>
</dbReference>
<evidence type="ECO:0000256" key="13">
    <source>
        <dbReference type="ARBA" id="ARBA00023209"/>
    </source>
</evidence>
<dbReference type="SMART" id="SM00066">
    <property type="entry name" value="GAL4"/>
    <property type="match status" value="1"/>
</dbReference>
<evidence type="ECO:0000256" key="9">
    <source>
        <dbReference type="ARBA" id="ARBA00023098"/>
    </source>
</evidence>
<evidence type="ECO:0000259" key="20">
    <source>
        <dbReference type="PROSITE" id="PS50048"/>
    </source>
</evidence>
<feature type="compositionally biased region" description="Low complexity" evidence="18">
    <location>
        <begin position="537"/>
        <end position="548"/>
    </location>
</feature>
<evidence type="ECO:0000256" key="12">
    <source>
        <dbReference type="ARBA" id="ARBA00023163"/>
    </source>
</evidence>
<keyword evidence="5" id="KW-0808">Transferase</keyword>
<feature type="compositionally biased region" description="Low complexity" evidence="18">
    <location>
        <begin position="577"/>
        <end position="587"/>
    </location>
</feature>
<evidence type="ECO:0000256" key="15">
    <source>
        <dbReference type="ARBA" id="ARBA00023264"/>
    </source>
</evidence>
<dbReference type="KEGG" id="trg:TRUGW13939_04616"/>
<evidence type="ECO:0000256" key="7">
    <source>
        <dbReference type="ARBA" id="ARBA00022989"/>
    </source>
</evidence>
<dbReference type="InterPro" id="IPR001138">
    <property type="entry name" value="Zn2Cys6_DnaBD"/>
</dbReference>